<comment type="caution">
    <text evidence="1">The sequence shown here is derived from an EMBL/GenBank/DDBJ whole genome shotgun (WGS) entry which is preliminary data.</text>
</comment>
<sequence length="193" mass="23752">MREEYKIKLKWKIYHGDLKDINSFEYSCFKFKCKLNTQELMEKFAEVVCSDGTLLPWDICNFFLRNDVPYSINFRYVRPINFHGNYILWKAVMFLKKQKIKLDFNNWKDSFEIKPTIEKKLNNEKERYEFMFHILNKKSRKLFFVEVDSNIWWKPKIIKRNFESCSRVFSIGWLFMQIGLMKFKEKRENDINV</sequence>
<organism evidence="1 2">
    <name type="scientific">Clostridium tagluense</name>
    <dbReference type="NCBI Taxonomy" id="360422"/>
    <lineage>
        <taxon>Bacteria</taxon>
        <taxon>Bacillati</taxon>
        <taxon>Bacillota</taxon>
        <taxon>Clostridia</taxon>
        <taxon>Eubacteriales</taxon>
        <taxon>Clostridiaceae</taxon>
        <taxon>Clostridium</taxon>
    </lineage>
</organism>
<gene>
    <name evidence="1" type="ORF">Ctaglu_33690</name>
</gene>
<dbReference type="Proteomes" id="UP000287872">
    <property type="component" value="Unassembled WGS sequence"/>
</dbReference>
<evidence type="ECO:0000313" key="2">
    <source>
        <dbReference type="Proteomes" id="UP000287872"/>
    </source>
</evidence>
<keyword evidence="2" id="KW-1185">Reference proteome</keyword>
<accession>A0A401UQE9</accession>
<reference evidence="1 2" key="1">
    <citation type="submission" date="2018-11" db="EMBL/GenBank/DDBJ databases">
        <title>Genome sequencing and assembly of Clostridium tagluense strain A121.</title>
        <authorList>
            <person name="Murakami T."/>
            <person name="Segawa T."/>
            <person name="Shcherbakova V.A."/>
            <person name="Mori H."/>
            <person name="Yoshimura Y."/>
        </authorList>
    </citation>
    <scope>NUCLEOTIDE SEQUENCE [LARGE SCALE GENOMIC DNA]</scope>
    <source>
        <strain evidence="1 2">A121</strain>
    </source>
</reference>
<dbReference type="EMBL" id="BHYK01000021">
    <property type="protein sequence ID" value="GCD11746.1"/>
    <property type="molecule type" value="Genomic_DNA"/>
</dbReference>
<dbReference type="RefSeq" id="WP_125003839.1">
    <property type="nucleotide sequence ID" value="NZ_BHYK01000021.1"/>
</dbReference>
<protein>
    <submittedName>
        <fullName evidence="1">Uncharacterized protein</fullName>
    </submittedName>
</protein>
<dbReference type="AlphaFoldDB" id="A0A401UQE9"/>
<evidence type="ECO:0000313" key="1">
    <source>
        <dbReference type="EMBL" id="GCD11746.1"/>
    </source>
</evidence>
<name>A0A401UQE9_9CLOT</name>
<proteinExistence type="predicted"/>